<evidence type="ECO:0000256" key="4">
    <source>
        <dbReference type="RuleBase" id="RU000363"/>
    </source>
</evidence>
<dbReference type="EMBL" id="NBTZ01000042">
    <property type="protein sequence ID" value="OTP76106.1"/>
    <property type="molecule type" value="Genomic_DNA"/>
</dbReference>
<evidence type="ECO:0000313" key="6">
    <source>
        <dbReference type="Proteomes" id="UP000195221"/>
    </source>
</evidence>
<dbReference type="SUPFAM" id="SSF51735">
    <property type="entry name" value="NAD(P)-binding Rossmann-fold domains"/>
    <property type="match status" value="1"/>
</dbReference>
<protein>
    <submittedName>
        <fullName evidence="5">3-oxoacyl-[acyl-carrier protein] reductase</fullName>
    </submittedName>
</protein>
<reference evidence="5 6" key="1">
    <citation type="submission" date="2017-03" db="EMBL/GenBank/DDBJ databases">
        <title>Genome analysis of strain PAMC 26577.</title>
        <authorList>
            <person name="Oh H.-M."/>
            <person name="Yang J.-A."/>
        </authorList>
    </citation>
    <scope>NUCLEOTIDE SEQUENCE [LARGE SCALE GENOMIC DNA]</scope>
    <source>
        <strain evidence="5 6">PAMC 26577</strain>
    </source>
</reference>
<name>A0A242MYZ2_CABSO</name>
<comment type="caution">
    <text evidence="5">The sequence shown here is derived from an EMBL/GenBank/DDBJ whole genome shotgun (WGS) entry which is preliminary data.</text>
</comment>
<dbReference type="Gene3D" id="3.40.50.720">
    <property type="entry name" value="NAD(P)-binding Rossmann-like Domain"/>
    <property type="match status" value="1"/>
</dbReference>
<dbReference type="InterPro" id="IPR020904">
    <property type="entry name" value="Sc_DH/Rdtase_CS"/>
</dbReference>
<evidence type="ECO:0000256" key="3">
    <source>
        <dbReference type="ARBA" id="ARBA00023002"/>
    </source>
</evidence>
<dbReference type="GO" id="GO:0016616">
    <property type="term" value="F:oxidoreductase activity, acting on the CH-OH group of donors, NAD or NADP as acceptor"/>
    <property type="evidence" value="ECO:0007669"/>
    <property type="project" value="InterPro"/>
</dbReference>
<evidence type="ECO:0000256" key="2">
    <source>
        <dbReference type="ARBA" id="ARBA00022857"/>
    </source>
</evidence>
<dbReference type="InterPro" id="IPR002347">
    <property type="entry name" value="SDR_fam"/>
</dbReference>
<dbReference type="Proteomes" id="UP000195221">
    <property type="component" value="Unassembled WGS sequence"/>
</dbReference>
<dbReference type="PRINTS" id="PR00081">
    <property type="entry name" value="GDHRDH"/>
</dbReference>
<dbReference type="Pfam" id="PF00106">
    <property type="entry name" value="adh_short"/>
    <property type="match status" value="1"/>
</dbReference>
<dbReference type="PANTHER" id="PTHR43490">
    <property type="entry name" value="(+)-NEOMENTHOL DEHYDROGENASE"/>
    <property type="match status" value="1"/>
</dbReference>
<dbReference type="PROSITE" id="PS00061">
    <property type="entry name" value="ADH_SHORT"/>
    <property type="match status" value="1"/>
</dbReference>
<sequence length="242" mass="25433">MTENRIALVTGANKGIGLETARQLAQRGFDVWLGCRDNDRGIAAAQSLAQDGKVRFVHLDVTDLASIDAAAAQVEREAGLLDVLVNNAGIASRKGEGGASSVQLETIRQTFDVNFYGAMLVTQSSLPLLRKSEAARIVNVSSTVGSLDALLAPDSYLPQLSLFAYASSKTALNALTAWFAVELRDTPIKINSVCPGYNATDLNDHAGTQHPSEGAKVVLRAATLSADGPSGTFFDVAGAVAW</sequence>
<organism evidence="5 6">
    <name type="scientific">Caballeronia sordidicola</name>
    <name type="common">Burkholderia sordidicola</name>
    <dbReference type="NCBI Taxonomy" id="196367"/>
    <lineage>
        <taxon>Bacteria</taxon>
        <taxon>Pseudomonadati</taxon>
        <taxon>Pseudomonadota</taxon>
        <taxon>Betaproteobacteria</taxon>
        <taxon>Burkholderiales</taxon>
        <taxon>Burkholderiaceae</taxon>
        <taxon>Caballeronia</taxon>
    </lineage>
</organism>
<dbReference type="AlphaFoldDB" id="A0A242MYZ2"/>
<keyword evidence="2" id="KW-0521">NADP</keyword>
<proteinExistence type="inferred from homology"/>
<evidence type="ECO:0000256" key="1">
    <source>
        <dbReference type="ARBA" id="ARBA00006484"/>
    </source>
</evidence>
<evidence type="ECO:0000313" key="5">
    <source>
        <dbReference type="EMBL" id="OTP76106.1"/>
    </source>
</evidence>
<dbReference type="InterPro" id="IPR036291">
    <property type="entry name" value="NAD(P)-bd_dom_sf"/>
</dbReference>
<keyword evidence="3" id="KW-0560">Oxidoreductase</keyword>
<gene>
    <name evidence="5" type="ORF">PAMC26577_11845</name>
</gene>
<dbReference type="PANTHER" id="PTHR43490:SF99">
    <property type="entry name" value="SHORT-CHAIN DEHYDROGENASE_REDUCTASE"/>
    <property type="match status" value="1"/>
</dbReference>
<dbReference type="RefSeq" id="WP_075357063.1">
    <property type="nucleotide sequence ID" value="NZ_MSRG01000001.1"/>
</dbReference>
<dbReference type="InterPro" id="IPR045313">
    <property type="entry name" value="CBR1-like"/>
</dbReference>
<dbReference type="PRINTS" id="PR00080">
    <property type="entry name" value="SDRFAMILY"/>
</dbReference>
<dbReference type="CDD" id="cd05324">
    <property type="entry name" value="carb_red_PTCR-like_SDR_c"/>
    <property type="match status" value="1"/>
</dbReference>
<comment type="similarity">
    <text evidence="1 4">Belongs to the short-chain dehydrogenases/reductases (SDR) family.</text>
</comment>
<accession>A0A242MYZ2</accession>